<sequence>MTSTVTARRLGFLPSGTMGMKRRPSRMFWLEEVDEISLLIPFNFTILQRGSHGSCPWMFVCLLAFFQGGRGGSKRSRVSRRLEQVAGGRRSVVIVSDKDAGHLVVEGVVTPSFSTFLVLWAAMPSFPSVKGHAR</sequence>
<reference evidence="1 2" key="1">
    <citation type="submission" date="2020-04" db="EMBL/GenBank/DDBJ databases">
        <title>Perkinsus olseni comparative genomics.</title>
        <authorList>
            <person name="Bogema D.R."/>
        </authorList>
    </citation>
    <scope>NUCLEOTIDE SEQUENCE [LARGE SCALE GENOMIC DNA]</scope>
    <source>
        <strain evidence="1">ATCC PRA-205</strain>
    </source>
</reference>
<evidence type="ECO:0000313" key="1">
    <source>
        <dbReference type="EMBL" id="KAF4741875.1"/>
    </source>
</evidence>
<organism evidence="1 2">
    <name type="scientific">Perkinsus olseni</name>
    <name type="common">Perkinsus atlanticus</name>
    <dbReference type="NCBI Taxonomy" id="32597"/>
    <lineage>
        <taxon>Eukaryota</taxon>
        <taxon>Sar</taxon>
        <taxon>Alveolata</taxon>
        <taxon>Perkinsozoa</taxon>
        <taxon>Perkinsea</taxon>
        <taxon>Perkinsida</taxon>
        <taxon>Perkinsidae</taxon>
        <taxon>Perkinsus</taxon>
    </lineage>
</organism>
<accession>A0A7J6T9U2</accession>
<dbReference type="AlphaFoldDB" id="A0A7J6T9U2"/>
<protein>
    <submittedName>
        <fullName evidence="1">Uncharacterized protein</fullName>
    </submittedName>
</protein>
<dbReference type="EMBL" id="JABANM010008870">
    <property type="protein sequence ID" value="KAF4741875.1"/>
    <property type="molecule type" value="Genomic_DNA"/>
</dbReference>
<proteinExistence type="predicted"/>
<comment type="caution">
    <text evidence="1">The sequence shown here is derived from an EMBL/GenBank/DDBJ whole genome shotgun (WGS) entry which is preliminary data.</text>
</comment>
<gene>
    <name evidence="1" type="ORF">FOZ62_000817</name>
</gene>
<evidence type="ECO:0000313" key="2">
    <source>
        <dbReference type="Proteomes" id="UP000574390"/>
    </source>
</evidence>
<name>A0A7J6T9U2_PEROL</name>
<dbReference type="Proteomes" id="UP000574390">
    <property type="component" value="Unassembled WGS sequence"/>
</dbReference>